<accession>A0A7X1EAD9</accession>
<feature type="region of interest" description="Disordered" evidence="2">
    <location>
        <begin position="256"/>
        <end position="283"/>
    </location>
</feature>
<feature type="signal peptide" evidence="3">
    <location>
        <begin position="1"/>
        <end position="20"/>
    </location>
</feature>
<dbReference type="EMBL" id="JACHVC010000012">
    <property type="protein sequence ID" value="MBC2606682.1"/>
    <property type="molecule type" value="Genomic_DNA"/>
</dbReference>
<dbReference type="InterPro" id="IPR036412">
    <property type="entry name" value="HAD-like_sf"/>
</dbReference>
<organism evidence="4 5">
    <name type="scientific">Pelagicoccus albus</name>
    <dbReference type="NCBI Taxonomy" id="415222"/>
    <lineage>
        <taxon>Bacteria</taxon>
        <taxon>Pseudomonadati</taxon>
        <taxon>Verrucomicrobiota</taxon>
        <taxon>Opitutia</taxon>
        <taxon>Puniceicoccales</taxon>
        <taxon>Pelagicoccaceae</taxon>
        <taxon>Pelagicoccus</taxon>
    </lineage>
</organism>
<dbReference type="PANTHER" id="PTHR31284:SF10">
    <property type="entry name" value="ACID PHOSPHATASE-LIKE PROTEIN"/>
    <property type="match status" value="1"/>
</dbReference>
<dbReference type="InterPro" id="IPR006423">
    <property type="entry name" value="Lipo_e_P4"/>
</dbReference>
<evidence type="ECO:0000256" key="2">
    <source>
        <dbReference type="SAM" id="MobiDB-lite"/>
    </source>
</evidence>
<reference evidence="4 5" key="1">
    <citation type="submission" date="2020-07" db="EMBL/GenBank/DDBJ databases">
        <authorList>
            <person name="Feng X."/>
        </authorList>
    </citation>
    <scope>NUCLEOTIDE SEQUENCE [LARGE SCALE GENOMIC DNA]</scope>
    <source>
        <strain evidence="4 5">JCM23202</strain>
    </source>
</reference>
<keyword evidence="1 3" id="KW-0732">Signal</keyword>
<dbReference type="AlphaFoldDB" id="A0A7X1EAD9"/>
<dbReference type="SUPFAM" id="SSF56784">
    <property type="entry name" value="HAD-like"/>
    <property type="match status" value="1"/>
</dbReference>
<dbReference type="Proteomes" id="UP000526501">
    <property type="component" value="Unassembled WGS sequence"/>
</dbReference>
<evidence type="ECO:0000256" key="1">
    <source>
        <dbReference type="ARBA" id="ARBA00022729"/>
    </source>
</evidence>
<gene>
    <name evidence="4" type="ORF">H5P27_11570</name>
</gene>
<name>A0A7X1EAD9_9BACT</name>
<dbReference type="GO" id="GO:0009279">
    <property type="term" value="C:cell outer membrane"/>
    <property type="evidence" value="ECO:0007669"/>
    <property type="project" value="InterPro"/>
</dbReference>
<dbReference type="Gene3D" id="3.40.50.1000">
    <property type="entry name" value="HAD superfamily/HAD-like"/>
    <property type="match status" value="1"/>
</dbReference>
<dbReference type="InterPro" id="IPR005519">
    <property type="entry name" value="Acid_phosphat_B-like"/>
</dbReference>
<dbReference type="PIRSF" id="PIRSF019271">
    <property type="entry name" value="Acid_Ptase_C"/>
    <property type="match status" value="1"/>
</dbReference>
<evidence type="ECO:0000313" key="5">
    <source>
        <dbReference type="Proteomes" id="UP000526501"/>
    </source>
</evidence>
<evidence type="ECO:0000256" key="3">
    <source>
        <dbReference type="SAM" id="SignalP"/>
    </source>
</evidence>
<proteinExistence type="predicted"/>
<evidence type="ECO:0000313" key="4">
    <source>
        <dbReference type="EMBL" id="MBC2606682.1"/>
    </source>
</evidence>
<keyword evidence="5" id="KW-1185">Reference proteome</keyword>
<feature type="chain" id="PRO_5031481601" evidence="3">
    <location>
        <begin position="21"/>
        <end position="283"/>
    </location>
</feature>
<dbReference type="PANTHER" id="PTHR31284">
    <property type="entry name" value="ACID PHOSPHATASE-LIKE PROTEIN"/>
    <property type="match status" value="1"/>
</dbReference>
<dbReference type="Pfam" id="PF03767">
    <property type="entry name" value="Acid_phosphat_B"/>
    <property type="match status" value="1"/>
</dbReference>
<protein>
    <submittedName>
        <fullName evidence="4">Acid phosphatase</fullName>
    </submittedName>
</protein>
<sequence>MRFSNSLKLCSLLIASQCFLAPHAHSSELREDPDSTAKNNLMYAVAWKQTAAEYRALYFQGFNMARMRLDAALAKRDEYDKPLAIVTDVDDTLLLTVDYWGHLITEGDDFFDDTIWDEWIPENRLVPTPGSLDFIQYCREQGVEVFYVTSRNQGEETYSYAVGNLEAAGFPDVTEERLTVLLDTSNKQAVQDEIAQEYEIVLFLGDNLNDFRRKYYSKDVDERMSLMEEDKAEFGSRYILFPNPTDGHWIRAIYGDSEPPPSDENRGVLMKAATRKSWQPDAE</sequence>
<dbReference type="InterPro" id="IPR023214">
    <property type="entry name" value="HAD_sf"/>
</dbReference>
<dbReference type="RefSeq" id="WP_185660549.1">
    <property type="nucleotide sequence ID" value="NZ_CAWPOO010000012.1"/>
</dbReference>
<comment type="caution">
    <text evidence="4">The sequence shown here is derived from an EMBL/GenBank/DDBJ whole genome shotgun (WGS) entry which is preliminary data.</text>
</comment>